<reference evidence="1 2" key="1">
    <citation type="submission" date="2020-02" db="EMBL/GenBank/DDBJ databases">
        <authorList>
            <person name="Ma Q."/>
            <person name="Huang Y."/>
            <person name="Song X."/>
            <person name="Pei D."/>
        </authorList>
    </citation>
    <scope>NUCLEOTIDE SEQUENCE [LARGE SCALE GENOMIC DNA]</scope>
    <source>
        <strain evidence="1">Sxm20200214</strain>
        <tissue evidence="1">Leaf</tissue>
    </source>
</reference>
<organism evidence="1 2">
    <name type="scientific">Brassica carinata</name>
    <name type="common">Ethiopian mustard</name>
    <name type="synonym">Abyssinian cabbage</name>
    <dbReference type="NCBI Taxonomy" id="52824"/>
    <lineage>
        <taxon>Eukaryota</taxon>
        <taxon>Viridiplantae</taxon>
        <taxon>Streptophyta</taxon>
        <taxon>Embryophyta</taxon>
        <taxon>Tracheophyta</taxon>
        <taxon>Spermatophyta</taxon>
        <taxon>Magnoliopsida</taxon>
        <taxon>eudicotyledons</taxon>
        <taxon>Gunneridae</taxon>
        <taxon>Pentapetalae</taxon>
        <taxon>rosids</taxon>
        <taxon>malvids</taxon>
        <taxon>Brassicales</taxon>
        <taxon>Brassicaceae</taxon>
        <taxon>Brassiceae</taxon>
        <taxon>Brassica</taxon>
    </lineage>
</organism>
<accession>A0A8X7VNB0</accession>
<name>A0A8X7VNB0_BRACI</name>
<proteinExistence type="predicted"/>
<sequence>MVKSCLSNWFLIKKLELKHKQHIAAYVEGNKRRLVRSFEAMFFAQQIHVLIWYVQTSTSSIHSLRGMTLLGSQVRLCGIFRRLDVQI</sequence>
<comment type="caution">
    <text evidence="1">The sequence shown here is derived from an EMBL/GenBank/DDBJ whole genome shotgun (WGS) entry which is preliminary data.</text>
</comment>
<protein>
    <submittedName>
        <fullName evidence="1">Uncharacterized protein</fullName>
    </submittedName>
</protein>
<keyword evidence="2" id="KW-1185">Reference proteome</keyword>
<evidence type="ECO:0000313" key="2">
    <source>
        <dbReference type="Proteomes" id="UP000886595"/>
    </source>
</evidence>
<dbReference type="EMBL" id="JAAMPC010000004">
    <property type="protein sequence ID" value="KAG2314297.1"/>
    <property type="molecule type" value="Genomic_DNA"/>
</dbReference>
<dbReference type="Proteomes" id="UP000886595">
    <property type="component" value="Unassembled WGS sequence"/>
</dbReference>
<evidence type="ECO:0000313" key="1">
    <source>
        <dbReference type="EMBL" id="KAG2314297.1"/>
    </source>
</evidence>
<gene>
    <name evidence="1" type="ORF">Bca52824_017419</name>
</gene>
<dbReference type="AlphaFoldDB" id="A0A8X7VNB0"/>